<protein>
    <submittedName>
        <fullName evidence="1">Uncharacterized protein</fullName>
    </submittedName>
</protein>
<dbReference type="EMBL" id="LAZR01027486">
    <property type="protein sequence ID" value="KKL65589.1"/>
    <property type="molecule type" value="Genomic_DNA"/>
</dbReference>
<sequence length="80" mass="8773">MSEANDILRVIHVLKTVPEKRLLIIELANSIPIKNGSPDLTVVSAKRREINLAIAEAKAYGACTILAVDALVRLRARKEV</sequence>
<gene>
    <name evidence="1" type="ORF">LCGC14_2153510</name>
</gene>
<dbReference type="AlphaFoldDB" id="A0A0F9DV22"/>
<comment type="caution">
    <text evidence="1">The sequence shown here is derived from an EMBL/GenBank/DDBJ whole genome shotgun (WGS) entry which is preliminary data.</text>
</comment>
<organism evidence="1">
    <name type="scientific">marine sediment metagenome</name>
    <dbReference type="NCBI Taxonomy" id="412755"/>
    <lineage>
        <taxon>unclassified sequences</taxon>
        <taxon>metagenomes</taxon>
        <taxon>ecological metagenomes</taxon>
    </lineage>
</organism>
<name>A0A0F9DV22_9ZZZZ</name>
<accession>A0A0F9DV22</accession>
<proteinExistence type="predicted"/>
<evidence type="ECO:0000313" key="1">
    <source>
        <dbReference type="EMBL" id="KKL65589.1"/>
    </source>
</evidence>
<reference evidence="1" key="1">
    <citation type="journal article" date="2015" name="Nature">
        <title>Complex archaea that bridge the gap between prokaryotes and eukaryotes.</title>
        <authorList>
            <person name="Spang A."/>
            <person name="Saw J.H."/>
            <person name="Jorgensen S.L."/>
            <person name="Zaremba-Niedzwiedzka K."/>
            <person name="Martijn J."/>
            <person name="Lind A.E."/>
            <person name="van Eijk R."/>
            <person name="Schleper C."/>
            <person name="Guy L."/>
            <person name="Ettema T.J."/>
        </authorList>
    </citation>
    <scope>NUCLEOTIDE SEQUENCE</scope>
</reference>